<sequence length="198" mass="21621">MSPDDKYLMASDLGTDKIDIFRYKASKTPPLTPAAIPFFKTEGGSGPRHSEFAPNGKFMYNIQEITATISAFSYNDGELKELQTIKMMPGDFKGTNGAADIHVSPDGLFLYATNRGTVNEIFVYAIDQVTGKLTAVDHYPTGSNPRNFVIDPTGNYILVGSSNRINVFKVNKATGKLTQINSAINIDQAVCLKMIPVE</sequence>
<keyword evidence="2" id="KW-0119">Carbohydrate metabolism</keyword>
<gene>
    <name evidence="3" type="ORF">HK413_02415</name>
</gene>
<evidence type="ECO:0000313" key="3">
    <source>
        <dbReference type="EMBL" id="NNU33308.1"/>
    </source>
</evidence>
<dbReference type="Proteomes" id="UP000566071">
    <property type="component" value="Unassembled WGS sequence"/>
</dbReference>
<organism evidence="3 4">
    <name type="scientific">Mucilaginibacter humi</name>
    <dbReference type="NCBI Taxonomy" id="2732510"/>
    <lineage>
        <taxon>Bacteria</taxon>
        <taxon>Pseudomonadati</taxon>
        <taxon>Bacteroidota</taxon>
        <taxon>Sphingobacteriia</taxon>
        <taxon>Sphingobacteriales</taxon>
        <taxon>Sphingobacteriaceae</taxon>
        <taxon>Mucilaginibacter</taxon>
    </lineage>
</organism>
<keyword evidence="2" id="KW-0313">Glucose metabolism</keyword>
<dbReference type="PANTHER" id="PTHR30344">
    <property type="entry name" value="6-PHOSPHOGLUCONOLACTONASE-RELATED"/>
    <property type="match status" value="1"/>
</dbReference>
<dbReference type="SUPFAM" id="SSF51004">
    <property type="entry name" value="C-terminal (heme d1) domain of cytochrome cd1-nitrite reductase"/>
    <property type="match status" value="1"/>
</dbReference>
<name>A0ABX1W057_9SPHI</name>
<accession>A0ABX1W057</accession>
<dbReference type="InterPro" id="IPR050282">
    <property type="entry name" value="Cycloisomerase_2"/>
</dbReference>
<comment type="caution">
    <text evidence="3">The sequence shown here is derived from an EMBL/GenBank/DDBJ whole genome shotgun (WGS) entry which is preliminary data.</text>
</comment>
<dbReference type="EMBL" id="JABFCR010000007">
    <property type="protein sequence ID" value="NNU33308.1"/>
    <property type="molecule type" value="Genomic_DNA"/>
</dbReference>
<comment type="similarity">
    <text evidence="1">Belongs to the cycloisomerase 2 family.</text>
</comment>
<evidence type="ECO:0000256" key="1">
    <source>
        <dbReference type="ARBA" id="ARBA00005564"/>
    </source>
</evidence>
<reference evidence="3 4" key="1">
    <citation type="submission" date="2020-05" db="EMBL/GenBank/DDBJ databases">
        <authorList>
            <person name="Khan S.A."/>
            <person name="Jeon C.O."/>
            <person name="Chun B.H."/>
        </authorList>
    </citation>
    <scope>NUCLEOTIDE SEQUENCE [LARGE SCALE GENOMIC DNA]</scope>
    <source>
        <strain evidence="3 4">S1162</strain>
    </source>
</reference>
<dbReference type="Gene3D" id="2.130.10.10">
    <property type="entry name" value="YVTN repeat-like/Quinoprotein amine dehydrogenase"/>
    <property type="match status" value="1"/>
</dbReference>
<dbReference type="InterPro" id="IPR019405">
    <property type="entry name" value="Lactonase_7-beta_prop"/>
</dbReference>
<proteinExistence type="inferred from homology"/>
<dbReference type="InterPro" id="IPR015943">
    <property type="entry name" value="WD40/YVTN_repeat-like_dom_sf"/>
</dbReference>
<dbReference type="Pfam" id="PF10282">
    <property type="entry name" value="Lactonase"/>
    <property type="match status" value="1"/>
</dbReference>
<protein>
    <submittedName>
        <fullName evidence="3">Lactonase family protein</fullName>
    </submittedName>
</protein>
<dbReference type="PANTHER" id="PTHR30344:SF1">
    <property type="entry name" value="6-PHOSPHOGLUCONOLACTONASE"/>
    <property type="match status" value="1"/>
</dbReference>
<evidence type="ECO:0000313" key="4">
    <source>
        <dbReference type="Proteomes" id="UP000566071"/>
    </source>
</evidence>
<dbReference type="InterPro" id="IPR011048">
    <property type="entry name" value="Haem_d1_sf"/>
</dbReference>
<evidence type="ECO:0000256" key="2">
    <source>
        <dbReference type="ARBA" id="ARBA00022526"/>
    </source>
</evidence>
<keyword evidence="4" id="KW-1185">Reference proteome</keyword>